<evidence type="ECO:0000313" key="3">
    <source>
        <dbReference type="Proteomes" id="UP000601435"/>
    </source>
</evidence>
<organism evidence="2 3">
    <name type="scientific">Symbiodinium necroappetens</name>
    <dbReference type="NCBI Taxonomy" id="1628268"/>
    <lineage>
        <taxon>Eukaryota</taxon>
        <taxon>Sar</taxon>
        <taxon>Alveolata</taxon>
        <taxon>Dinophyceae</taxon>
        <taxon>Suessiales</taxon>
        <taxon>Symbiodiniaceae</taxon>
        <taxon>Symbiodinium</taxon>
    </lineage>
</organism>
<dbReference type="PANTHER" id="PTHR14604:SF3">
    <property type="entry name" value="SPERM-ASSOCIATED ANTIGEN 16 PROTEIN"/>
    <property type="match status" value="1"/>
</dbReference>
<feature type="transmembrane region" description="Helical" evidence="1">
    <location>
        <begin position="164"/>
        <end position="187"/>
    </location>
</feature>
<comment type="caution">
    <text evidence="2">The sequence shown here is derived from an EMBL/GenBank/DDBJ whole genome shotgun (WGS) entry which is preliminary data.</text>
</comment>
<sequence length="225" mass="25546">MDDNVVLQELPEDPELLEQDDEEQLDDINRLLAETKQPADGQDAAEEAGLAKVQQRPQVIDDFFRNFLLKYEMKRSLEVFQAEWYEMQQTGKFKDSELTIVPDVYTRNHGFQQEADSYRVIGPTFMHDLGSTYRSHLQQPYVLPNHTMIAAAASFVSLTSTASVAAIVIVLTGVSVLTIFALLLLYLPDSIQFWVFNILGTQNYALIKSEYSLSSKNASECSHHY</sequence>
<accession>A0A812JNM1</accession>
<dbReference type="AlphaFoldDB" id="A0A812JNM1"/>
<dbReference type="OrthoDB" id="538223at2759"/>
<dbReference type="EMBL" id="CAJNJA010006236">
    <property type="protein sequence ID" value="CAE7207548.1"/>
    <property type="molecule type" value="Genomic_DNA"/>
</dbReference>
<name>A0A812JNM1_9DINO</name>
<dbReference type="Proteomes" id="UP000601435">
    <property type="component" value="Unassembled WGS sequence"/>
</dbReference>
<evidence type="ECO:0000256" key="1">
    <source>
        <dbReference type="SAM" id="Phobius"/>
    </source>
</evidence>
<keyword evidence="3" id="KW-1185">Reference proteome</keyword>
<dbReference type="PANTHER" id="PTHR14604">
    <property type="entry name" value="WD40 REPEAT PF20"/>
    <property type="match status" value="1"/>
</dbReference>
<protein>
    <submittedName>
        <fullName evidence="2">PF20 protein</fullName>
    </submittedName>
</protein>
<gene>
    <name evidence="2" type="primary">PF20</name>
    <name evidence="2" type="ORF">SNEC2469_LOCUS1879</name>
</gene>
<keyword evidence="1" id="KW-0812">Transmembrane</keyword>
<keyword evidence="1" id="KW-1133">Transmembrane helix</keyword>
<proteinExistence type="predicted"/>
<evidence type="ECO:0000313" key="2">
    <source>
        <dbReference type="EMBL" id="CAE7207548.1"/>
    </source>
</evidence>
<reference evidence="2" key="1">
    <citation type="submission" date="2021-02" db="EMBL/GenBank/DDBJ databases">
        <authorList>
            <person name="Dougan E. K."/>
            <person name="Rhodes N."/>
            <person name="Thang M."/>
            <person name="Chan C."/>
        </authorList>
    </citation>
    <scope>NUCLEOTIDE SEQUENCE</scope>
</reference>
<keyword evidence="1" id="KW-0472">Membrane</keyword>
<dbReference type="InterPro" id="IPR050995">
    <property type="entry name" value="WD-F-box_domain-protein"/>
</dbReference>